<evidence type="ECO:0000256" key="1">
    <source>
        <dbReference type="ARBA" id="ARBA00005187"/>
    </source>
</evidence>
<proteinExistence type="inferred from homology"/>
<dbReference type="EMBL" id="JAQOUE010000001">
    <property type="protein sequence ID" value="MDT7041659.1"/>
    <property type="molecule type" value="Genomic_DNA"/>
</dbReference>
<accession>A0ABU3K5H2</accession>
<dbReference type="InterPro" id="IPR029055">
    <property type="entry name" value="Ntn_hydrolases_N"/>
</dbReference>
<evidence type="ECO:0000256" key="3">
    <source>
        <dbReference type="ARBA" id="ARBA00012737"/>
    </source>
</evidence>
<evidence type="ECO:0000313" key="9">
    <source>
        <dbReference type="EMBL" id="MDT7041659.1"/>
    </source>
</evidence>
<evidence type="ECO:0000256" key="2">
    <source>
        <dbReference type="ARBA" id="ARBA00005752"/>
    </source>
</evidence>
<dbReference type="GO" id="GO:0004066">
    <property type="term" value="F:asparagine synthase (glutamine-hydrolyzing) activity"/>
    <property type="evidence" value="ECO:0007669"/>
    <property type="project" value="UniProtKB-EC"/>
</dbReference>
<dbReference type="InterPro" id="IPR006426">
    <property type="entry name" value="Asn_synth_AEB"/>
</dbReference>
<dbReference type="Proteomes" id="UP001250932">
    <property type="component" value="Unassembled WGS sequence"/>
</dbReference>
<dbReference type="SUPFAM" id="SSF52402">
    <property type="entry name" value="Adenine nucleotide alpha hydrolases-like"/>
    <property type="match status" value="1"/>
</dbReference>
<dbReference type="NCBIfam" id="TIGR01536">
    <property type="entry name" value="asn_synth_AEB"/>
    <property type="match status" value="1"/>
</dbReference>
<dbReference type="PIRSF" id="PIRSF001589">
    <property type="entry name" value="Asn_synthetase_glu-h"/>
    <property type="match status" value="1"/>
</dbReference>
<keyword evidence="5" id="KW-0067">ATP-binding</keyword>
<dbReference type="CDD" id="cd01991">
    <property type="entry name" value="Asn_synthase_B_C"/>
    <property type="match status" value="1"/>
</dbReference>
<dbReference type="SUPFAM" id="SSF56235">
    <property type="entry name" value="N-terminal nucleophile aminohydrolases (Ntn hydrolases)"/>
    <property type="match status" value="1"/>
</dbReference>
<name>A0ABU3K5H2_9BACT</name>
<evidence type="ECO:0000256" key="4">
    <source>
        <dbReference type="ARBA" id="ARBA00022741"/>
    </source>
</evidence>
<comment type="catalytic activity">
    <reaction evidence="7">
        <text>L-aspartate + L-glutamine + ATP + H2O = L-asparagine + L-glutamate + AMP + diphosphate + H(+)</text>
        <dbReference type="Rhea" id="RHEA:12228"/>
        <dbReference type="ChEBI" id="CHEBI:15377"/>
        <dbReference type="ChEBI" id="CHEBI:15378"/>
        <dbReference type="ChEBI" id="CHEBI:29985"/>
        <dbReference type="ChEBI" id="CHEBI:29991"/>
        <dbReference type="ChEBI" id="CHEBI:30616"/>
        <dbReference type="ChEBI" id="CHEBI:33019"/>
        <dbReference type="ChEBI" id="CHEBI:58048"/>
        <dbReference type="ChEBI" id="CHEBI:58359"/>
        <dbReference type="ChEBI" id="CHEBI:456215"/>
        <dbReference type="EC" id="6.3.5.4"/>
    </reaction>
</comment>
<evidence type="ECO:0000256" key="7">
    <source>
        <dbReference type="ARBA" id="ARBA00048741"/>
    </source>
</evidence>
<dbReference type="PANTHER" id="PTHR43284:SF1">
    <property type="entry name" value="ASPARAGINE SYNTHETASE"/>
    <property type="match status" value="1"/>
</dbReference>
<comment type="pathway">
    <text evidence="1">Amino-acid biosynthesis; L-asparagine biosynthesis; L-asparagine from L-aspartate (L-Gln route): step 1/1.</text>
</comment>
<gene>
    <name evidence="9" type="primary">asnB</name>
    <name evidence="9" type="ORF">PPG34_04805</name>
</gene>
<dbReference type="Gene3D" id="3.40.50.620">
    <property type="entry name" value="HUPs"/>
    <property type="match status" value="1"/>
</dbReference>
<dbReference type="RefSeq" id="WP_313832007.1">
    <property type="nucleotide sequence ID" value="NZ_JAQOUE010000001.1"/>
</dbReference>
<dbReference type="Pfam" id="PF13522">
    <property type="entry name" value="GATase_6"/>
    <property type="match status" value="1"/>
</dbReference>
<dbReference type="Gene3D" id="3.60.20.10">
    <property type="entry name" value="Glutamine Phosphoribosylpyrophosphate, subunit 1, domain 1"/>
    <property type="match status" value="1"/>
</dbReference>
<evidence type="ECO:0000256" key="5">
    <source>
        <dbReference type="ARBA" id="ARBA00022840"/>
    </source>
</evidence>
<evidence type="ECO:0000259" key="8">
    <source>
        <dbReference type="PROSITE" id="PS51278"/>
    </source>
</evidence>
<organism evidence="9 10">
    <name type="scientific">Candidatus Nitronereus thalassa</name>
    <dbReference type="NCBI Taxonomy" id="3020898"/>
    <lineage>
        <taxon>Bacteria</taxon>
        <taxon>Pseudomonadati</taxon>
        <taxon>Nitrospirota</taxon>
        <taxon>Nitrospiria</taxon>
        <taxon>Nitrospirales</taxon>
        <taxon>Nitrospiraceae</taxon>
        <taxon>Candidatus Nitronereus</taxon>
    </lineage>
</organism>
<comment type="caution">
    <text evidence="9">The sequence shown here is derived from an EMBL/GenBank/DDBJ whole genome shotgun (WGS) entry which is preliminary data.</text>
</comment>
<dbReference type="PROSITE" id="PS51278">
    <property type="entry name" value="GATASE_TYPE_2"/>
    <property type="match status" value="1"/>
</dbReference>
<keyword evidence="10" id="KW-1185">Reference proteome</keyword>
<feature type="domain" description="Glutamine amidotransferase type-2" evidence="8">
    <location>
        <begin position="2"/>
        <end position="213"/>
    </location>
</feature>
<protein>
    <recommendedName>
        <fullName evidence="3">asparagine synthase (glutamine-hydrolyzing)</fullName>
        <ecNumber evidence="3">6.3.5.4</ecNumber>
    </recommendedName>
</protein>
<keyword evidence="4" id="KW-0547">Nucleotide-binding</keyword>
<dbReference type="InterPro" id="IPR017932">
    <property type="entry name" value="GATase_2_dom"/>
</dbReference>
<dbReference type="PANTHER" id="PTHR43284">
    <property type="entry name" value="ASPARAGINE SYNTHETASE (GLUTAMINE-HYDROLYZING)"/>
    <property type="match status" value="1"/>
</dbReference>
<dbReference type="InterPro" id="IPR051786">
    <property type="entry name" value="ASN_synthetase/amidase"/>
</dbReference>
<evidence type="ECO:0000256" key="6">
    <source>
        <dbReference type="ARBA" id="ARBA00022962"/>
    </source>
</evidence>
<dbReference type="Pfam" id="PF00733">
    <property type="entry name" value="Asn_synthase"/>
    <property type="match status" value="1"/>
</dbReference>
<dbReference type="EC" id="6.3.5.4" evidence="3"/>
<dbReference type="InterPro" id="IPR014729">
    <property type="entry name" value="Rossmann-like_a/b/a_fold"/>
</dbReference>
<keyword evidence="9" id="KW-0436">Ligase</keyword>
<dbReference type="InterPro" id="IPR033738">
    <property type="entry name" value="AsnB_N"/>
</dbReference>
<keyword evidence="6" id="KW-0315">Glutamine amidotransferase</keyword>
<evidence type="ECO:0000313" key="10">
    <source>
        <dbReference type="Proteomes" id="UP001250932"/>
    </source>
</evidence>
<comment type="similarity">
    <text evidence="2">Belongs to the asparagine synthetase family.</text>
</comment>
<dbReference type="CDD" id="cd00712">
    <property type="entry name" value="AsnB"/>
    <property type="match status" value="1"/>
</dbReference>
<reference evidence="9 10" key="1">
    <citation type="journal article" date="2023" name="ISME J.">
        <title>Cultivation and genomic characterization of novel and ubiquitous marine nitrite-oxidizing bacteria from the Nitrospirales.</title>
        <authorList>
            <person name="Mueller A.J."/>
            <person name="Daebeler A."/>
            <person name="Herbold C.W."/>
            <person name="Kirkegaard R.H."/>
            <person name="Daims H."/>
        </authorList>
    </citation>
    <scope>NUCLEOTIDE SEQUENCE [LARGE SCALE GENOMIC DNA]</scope>
    <source>
        <strain evidence="9 10">EB</strain>
    </source>
</reference>
<dbReference type="InterPro" id="IPR001962">
    <property type="entry name" value="Asn_synthase"/>
</dbReference>
<sequence length="615" mass="69871">MCGILGAVGVKEKFDLDFAKAGIDTMANRGPNDTGFWSEGDASLAHCRLSVLDPTSAGHQPMVSPDQRYVLVFNGEIYNFRELREELSDTCSDWRSNSDSEVLLIAYARWGKEFLQHLTGMFALGIWDREKKSLFLARDRIGVKPLYYASYKGGLIFSSRPSALFAYCPKLSTSINIEGLALYLEAGYFPSPFTLYSSVCKLPAGHWLEYCTGKTETGSYWSPLFIEPVDNWMCRAENEVLDELDCLMTKSVRSRLVSDVPLGAFLSGGIDSSLVVALMRKVRNDPIKTFTIGFHEPQYDESRHAQAVANLLGTDHHQEVLSVDDLLALVPSFHQHFDEPFFDSSAFPALAVSRLARKEVTVVLGGDGGDELFGGYHYYSILRRLESFYRFPQMMRAGLARLLSRVPSHKCRLLASVLGEPDALHAFRFMRSIKKDFGWVLSKDVSPETNLDQVFFQTIEQMPKNLSAVECAMRLDLSHVLPEEYLQKTDLSSMAYSLEAREPLLDHELVEWSLKLPLSFKLRGGTSKYLLRRLASRYLPEEIINRPKQGFAVPIDRWLRGPLQEWARERIDDSKLYDRFSLDRNQVLKLFDLHLSGQRDVHPRLWAILMLVPFA</sequence>